<dbReference type="GO" id="GO:0008270">
    <property type="term" value="F:zinc ion binding"/>
    <property type="evidence" value="ECO:0007669"/>
    <property type="project" value="InterPro"/>
</dbReference>
<organism evidence="2 3">
    <name type="scientific">Perilla frutescens var. hirtella</name>
    <name type="common">Perilla citriodora</name>
    <name type="synonym">Perilla setoyensis</name>
    <dbReference type="NCBI Taxonomy" id="608512"/>
    <lineage>
        <taxon>Eukaryota</taxon>
        <taxon>Viridiplantae</taxon>
        <taxon>Streptophyta</taxon>
        <taxon>Embryophyta</taxon>
        <taxon>Tracheophyta</taxon>
        <taxon>Spermatophyta</taxon>
        <taxon>Magnoliopsida</taxon>
        <taxon>eudicotyledons</taxon>
        <taxon>Gunneridae</taxon>
        <taxon>Pentapetalae</taxon>
        <taxon>asterids</taxon>
        <taxon>lamiids</taxon>
        <taxon>Lamiales</taxon>
        <taxon>Lamiaceae</taxon>
        <taxon>Nepetoideae</taxon>
        <taxon>Elsholtzieae</taxon>
        <taxon>Perilla</taxon>
    </lineage>
</organism>
<accession>A0AAD4PDH4</accession>
<evidence type="ECO:0000313" key="3">
    <source>
        <dbReference type="Proteomes" id="UP001190926"/>
    </source>
</evidence>
<protein>
    <recommendedName>
        <fullName evidence="4">CCHC-type domain-containing protein</fullName>
    </recommendedName>
</protein>
<dbReference type="GO" id="GO:0003676">
    <property type="term" value="F:nucleic acid binding"/>
    <property type="evidence" value="ECO:0007669"/>
    <property type="project" value="InterPro"/>
</dbReference>
<evidence type="ECO:0000313" key="2">
    <source>
        <dbReference type="EMBL" id="KAH6835928.1"/>
    </source>
</evidence>
<dbReference type="Gene3D" id="4.10.60.10">
    <property type="entry name" value="Zinc finger, CCHC-type"/>
    <property type="match status" value="1"/>
</dbReference>
<sequence>MPCSHATAAIQSAGHNMYDYVEYYYKQVNMCLTYHERVYSVPNDDEWTVPFQQASFTLFPPIAVCQPGRPKERRYRSSMEGSSSKTRKQQVCSRCGGTGHNKSKCTTPHAIGSSEANATQGHRQLRRYGICGEIGHSRRTCLLRANES</sequence>
<feature type="region of interest" description="Disordered" evidence="1">
    <location>
        <begin position="70"/>
        <end position="120"/>
    </location>
</feature>
<proteinExistence type="predicted"/>
<keyword evidence="3" id="KW-1185">Reference proteome</keyword>
<feature type="compositionally biased region" description="Polar residues" evidence="1">
    <location>
        <begin position="79"/>
        <end position="92"/>
    </location>
</feature>
<evidence type="ECO:0008006" key="4">
    <source>
        <dbReference type="Google" id="ProtNLM"/>
    </source>
</evidence>
<gene>
    <name evidence="2" type="ORF">C2S53_002769</name>
</gene>
<dbReference type="EMBL" id="SDAM02000031">
    <property type="protein sequence ID" value="KAH6835928.1"/>
    <property type="molecule type" value="Genomic_DNA"/>
</dbReference>
<dbReference type="SUPFAM" id="SSF57756">
    <property type="entry name" value="Retrovirus zinc finger-like domains"/>
    <property type="match status" value="1"/>
</dbReference>
<dbReference type="InterPro" id="IPR036875">
    <property type="entry name" value="Znf_CCHC_sf"/>
</dbReference>
<reference evidence="2 3" key="1">
    <citation type="journal article" date="2021" name="Nat. Commun.">
        <title>Incipient diploidization of the medicinal plant Perilla within 10,000 years.</title>
        <authorList>
            <person name="Zhang Y."/>
            <person name="Shen Q."/>
            <person name="Leng L."/>
            <person name="Zhang D."/>
            <person name="Chen S."/>
            <person name="Shi Y."/>
            <person name="Ning Z."/>
            <person name="Chen S."/>
        </authorList>
    </citation>
    <scope>NUCLEOTIDE SEQUENCE [LARGE SCALE GENOMIC DNA]</scope>
    <source>
        <strain evidence="3">cv. PC099</strain>
    </source>
</reference>
<name>A0AAD4PDH4_PERFH</name>
<dbReference type="Proteomes" id="UP001190926">
    <property type="component" value="Unassembled WGS sequence"/>
</dbReference>
<comment type="caution">
    <text evidence="2">The sequence shown here is derived from an EMBL/GenBank/DDBJ whole genome shotgun (WGS) entry which is preliminary data.</text>
</comment>
<dbReference type="AlphaFoldDB" id="A0AAD4PDH4"/>
<evidence type="ECO:0000256" key="1">
    <source>
        <dbReference type="SAM" id="MobiDB-lite"/>
    </source>
</evidence>